<dbReference type="STRING" id="68170.GCA_000974445_01591"/>
<sequence length="209" mass="22946">MRKATAAAALAVLFTLSSAPAQAAESIPSERVTIDVVTVNGSGCKQGTAEVIVSPDNTSFWVIYSDYLAQAGKGAGATDFRKNCQLTLQVNTPQGFTYGIAEATYAGFGHLERGAIGYQSVNYYFQGQSATTTWKHTFNGPFDDNWSITHRTEFSEIVWAPCGEKRNLNVNSALRVDKSSSDANTNSFMTMDYQRGEVRTLHHFSWKRC</sequence>
<evidence type="ECO:0000313" key="2">
    <source>
        <dbReference type="EMBL" id="KJK42559.1"/>
    </source>
</evidence>
<evidence type="ECO:0000256" key="1">
    <source>
        <dbReference type="SAM" id="SignalP"/>
    </source>
</evidence>
<feature type="signal peptide" evidence="1">
    <location>
        <begin position="1"/>
        <end position="23"/>
    </location>
</feature>
<comment type="caution">
    <text evidence="2">The sequence shown here is derived from an EMBL/GenBank/DDBJ whole genome shotgun (WGS) entry which is preliminary data.</text>
</comment>
<dbReference type="Pfam" id="PF14273">
    <property type="entry name" value="DUF4360"/>
    <property type="match status" value="1"/>
</dbReference>
<proteinExistence type="predicted"/>
<feature type="chain" id="PRO_5002441001" description="DUF4360 domain-containing protein" evidence="1">
    <location>
        <begin position="24"/>
        <end position="209"/>
    </location>
</feature>
<dbReference type="PATRIC" id="fig|68170.10.peg.9468"/>
<dbReference type="eggNOG" id="ENOG5031ZIV">
    <property type="taxonomic scope" value="Bacteria"/>
</dbReference>
<accession>A0A0F0GGB6</accession>
<dbReference type="AlphaFoldDB" id="A0A0F0GGB6"/>
<organism evidence="2 3">
    <name type="scientific">Lentzea aerocolonigenes</name>
    <name type="common">Lechevalieria aerocolonigenes</name>
    <name type="synonym">Saccharothrix aerocolonigenes</name>
    <dbReference type="NCBI Taxonomy" id="68170"/>
    <lineage>
        <taxon>Bacteria</taxon>
        <taxon>Bacillati</taxon>
        <taxon>Actinomycetota</taxon>
        <taxon>Actinomycetes</taxon>
        <taxon>Pseudonocardiales</taxon>
        <taxon>Pseudonocardiaceae</taxon>
        <taxon>Lentzea</taxon>
    </lineage>
</organism>
<dbReference type="PANTHER" id="PTHR38847:SF1">
    <property type="entry name" value="PSEUDOURIDINE SYNTHASE RSUA_RLUA-LIKE DOMAIN-CONTAINING PROTEIN"/>
    <property type="match status" value="1"/>
</dbReference>
<name>A0A0F0GGB6_LENAE</name>
<keyword evidence="1" id="KW-0732">Signal</keyword>
<dbReference type="PANTHER" id="PTHR38847">
    <property type="match status" value="1"/>
</dbReference>
<dbReference type="InterPro" id="IPR025649">
    <property type="entry name" value="DUF4360"/>
</dbReference>
<reference evidence="2 3" key="1">
    <citation type="submission" date="2015-02" db="EMBL/GenBank/DDBJ databases">
        <authorList>
            <person name="Ju K.-S."/>
            <person name="Doroghazi J.R."/>
            <person name="Metcalf W."/>
        </authorList>
    </citation>
    <scope>NUCLEOTIDE SEQUENCE [LARGE SCALE GENOMIC DNA]</scope>
    <source>
        <strain evidence="2 3">NRRL B-16140</strain>
    </source>
</reference>
<evidence type="ECO:0008006" key="4">
    <source>
        <dbReference type="Google" id="ProtNLM"/>
    </source>
</evidence>
<dbReference type="Proteomes" id="UP000033393">
    <property type="component" value="Unassembled WGS sequence"/>
</dbReference>
<dbReference type="OrthoDB" id="482707at2"/>
<dbReference type="EMBL" id="JYJG01000341">
    <property type="protein sequence ID" value="KJK42559.1"/>
    <property type="molecule type" value="Genomic_DNA"/>
</dbReference>
<protein>
    <recommendedName>
        <fullName evidence="4">DUF4360 domain-containing protein</fullName>
    </recommendedName>
</protein>
<keyword evidence="3" id="KW-1185">Reference proteome</keyword>
<gene>
    <name evidence="2" type="ORF">UK23_36575</name>
</gene>
<evidence type="ECO:0000313" key="3">
    <source>
        <dbReference type="Proteomes" id="UP000033393"/>
    </source>
</evidence>
<dbReference type="RefSeq" id="WP_045316340.1">
    <property type="nucleotide sequence ID" value="NZ_JYJG01000341.1"/>
</dbReference>